<dbReference type="InterPro" id="IPR019734">
    <property type="entry name" value="TPR_rpt"/>
</dbReference>
<gene>
    <name evidence="6" type="ORF">AB433_00130</name>
</gene>
<dbReference type="SUPFAM" id="SSF48452">
    <property type="entry name" value="TPR-like"/>
    <property type="match status" value="1"/>
</dbReference>
<keyword evidence="7" id="KW-1185">Reference proteome</keyword>
<dbReference type="EMBL" id="CP011770">
    <property type="protein sequence ID" value="AKM11382.1"/>
    <property type="molecule type" value="Genomic_DNA"/>
</dbReference>
<keyword evidence="1" id="KW-0677">Repeat</keyword>
<dbReference type="PANTHER" id="PTHR47870">
    <property type="entry name" value="CYTOCHROME C-TYPE BIOGENESIS PROTEIN CCMH"/>
    <property type="match status" value="1"/>
</dbReference>
<protein>
    <recommendedName>
        <fullName evidence="5">Cytochrome c-type biogenesis protein H TPR domain-containing protein</fullName>
    </recommendedName>
</protein>
<dbReference type="InterPro" id="IPR051263">
    <property type="entry name" value="C-type_cytochrome_biogenesis"/>
</dbReference>
<dbReference type="Gene3D" id="1.25.40.10">
    <property type="entry name" value="Tetratricopeptide repeat domain"/>
    <property type="match status" value="2"/>
</dbReference>
<feature type="domain" description="Cytochrome c-type biogenesis protein H TPR" evidence="5">
    <location>
        <begin position="41"/>
        <end position="161"/>
    </location>
</feature>
<accession>A0A0G3XJJ5</accession>
<dbReference type="SMART" id="SM00028">
    <property type="entry name" value="TPR"/>
    <property type="match status" value="3"/>
</dbReference>
<dbReference type="Pfam" id="PF23914">
    <property type="entry name" value="TPR_CcmH_CycH"/>
    <property type="match status" value="1"/>
</dbReference>
<evidence type="ECO:0000313" key="7">
    <source>
        <dbReference type="Proteomes" id="UP000035287"/>
    </source>
</evidence>
<evidence type="ECO:0000259" key="5">
    <source>
        <dbReference type="Pfam" id="PF23914"/>
    </source>
</evidence>
<dbReference type="GO" id="GO:0017004">
    <property type="term" value="P:cytochrome complex assembly"/>
    <property type="evidence" value="ECO:0007669"/>
    <property type="project" value="UniProtKB-KW"/>
</dbReference>
<proteinExistence type="predicted"/>
<evidence type="ECO:0000256" key="2">
    <source>
        <dbReference type="ARBA" id="ARBA00022748"/>
    </source>
</evidence>
<keyword evidence="3 4" id="KW-0802">TPR repeat</keyword>
<dbReference type="PROSITE" id="PS50005">
    <property type="entry name" value="TPR"/>
    <property type="match status" value="1"/>
</dbReference>
<keyword evidence="2" id="KW-0201">Cytochrome c-type biogenesis</keyword>
<dbReference type="KEGG" id="cna:AB433_00130"/>
<reference evidence="6 7" key="1">
    <citation type="submission" date="2015-06" db="EMBL/GenBank/DDBJ databases">
        <authorList>
            <person name="Zeng Y."/>
            <person name="Huang Y."/>
        </authorList>
    </citation>
    <scope>NUCLEOTIDE SEQUENCE [LARGE SCALE GENOMIC DNA]</scope>
    <source>
        <strain evidence="6 7">PQ-2</strain>
    </source>
</reference>
<evidence type="ECO:0000256" key="4">
    <source>
        <dbReference type="PROSITE-ProRule" id="PRU00339"/>
    </source>
</evidence>
<dbReference type="PANTHER" id="PTHR47870:SF1">
    <property type="entry name" value="CYTOCHROME C-TYPE BIOGENESIS PROTEIN CCMH"/>
    <property type="match status" value="1"/>
</dbReference>
<dbReference type="InterPro" id="IPR011990">
    <property type="entry name" value="TPR-like_helical_dom_sf"/>
</dbReference>
<name>A0A0G3XJJ5_9SPHN</name>
<feature type="repeat" description="TPR" evidence="4">
    <location>
        <begin position="53"/>
        <end position="86"/>
    </location>
</feature>
<dbReference type="STRING" id="1348774.AB433_00130"/>
<evidence type="ECO:0000313" key="6">
    <source>
        <dbReference type="EMBL" id="AKM11382.1"/>
    </source>
</evidence>
<dbReference type="OrthoDB" id="9815847at2"/>
<dbReference type="PATRIC" id="fig|1348774.3.peg.33"/>
<evidence type="ECO:0000256" key="1">
    <source>
        <dbReference type="ARBA" id="ARBA00022737"/>
    </source>
</evidence>
<organism evidence="6 7">
    <name type="scientific">Croceicoccus naphthovorans</name>
    <dbReference type="NCBI Taxonomy" id="1348774"/>
    <lineage>
        <taxon>Bacteria</taxon>
        <taxon>Pseudomonadati</taxon>
        <taxon>Pseudomonadota</taxon>
        <taxon>Alphaproteobacteria</taxon>
        <taxon>Sphingomonadales</taxon>
        <taxon>Erythrobacteraceae</taxon>
        <taxon>Croceicoccus</taxon>
    </lineage>
</organism>
<dbReference type="InterPro" id="IPR056413">
    <property type="entry name" value="TPR_CcmH_CycH"/>
</dbReference>
<dbReference type="PROSITE" id="PS50293">
    <property type="entry name" value="TPR_REGION"/>
    <property type="match status" value="1"/>
</dbReference>
<dbReference type="AlphaFoldDB" id="A0A0G3XJJ5"/>
<dbReference type="Proteomes" id="UP000035287">
    <property type="component" value="Chromosome"/>
</dbReference>
<evidence type="ECO:0000256" key="3">
    <source>
        <dbReference type="ARBA" id="ARBA00022803"/>
    </source>
</evidence>
<sequence>MGAVVLAGAAVGWSVMNKDSAPATEQAADAGQPPVGEVIAQLEAKLADNPDDAQGWQMLGWSYFQTGRFAEAATAFKRATTLEPDNAEYHSMLGEALVLASKDGEGLPADARTAFDKALSIDPDDPRARYFRAVALDLEGKHAEAIEAWFALLADTPADAPWAGDVRQVIADVARANDIDVADRLASARFAPATGGVTTDGPAVATGGIPGPTRDQMQAASSLSASEQQDMIRGMVDGLAARLEANPRNADGWIMLMRSHVQLGDQAAARAALADGLAAFRGDAATTRRLQEAAGALGVR</sequence>